<dbReference type="AlphaFoldDB" id="A0AA43QK37"/>
<dbReference type="PROSITE" id="PS00498">
    <property type="entry name" value="TYROSINASE_2"/>
    <property type="match status" value="1"/>
</dbReference>
<keyword evidence="4" id="KW-0479">Metal-binding</keyword>
<protein>
    <recommendedName>
        <fullName evidence="3">tyrosinase</fullName>
        <ecNumber evidence="3">1.14.18.1</ecNumber>
    </recommendedName>
</protein>
<evidence type="ECO:0000313" key="13">
    <source>
        <dbReference type="EMBL" id="MDI1487104.1"/>
    </source>
</evidence>
<dbReference type="GO" id="GO:0042438">
    <property type="term" value="P:melanin biosynthetic process"/>
    <property type="evidence" value="ECO:0007669"/>
    <property type="project" value="UniProtKB-KW"/>
</dbReference>
<evidence type="ECO:0000256" key="7">
    <source>
        <dbReference type="ARBA" id="ARBA00023033"/>
    </source>
</evidence>
<evidence type="ECO:0000313" key="14">
    <source>
        <dbReference type="Proteomes" id="UP001161017"/>
    </source>
</evidence>
<evidence type="ECO:0000256" key="8">
    <source>
        <dbReference type="ARBA" id="ARBA00023101"/>
    </source>
</evidence>
<feature type="domain" description="Tyrosinase copper-binding" evidence="12">
    <location>
        <begin position="325"/>
        <end position="336"/>
    </location>
</feature>
<dbReference type="PRINTS" id="PR00092">
    <property type="entry name" value="TYROSINASE"/>
</dbReference>
<dbReference type="InterPro" id="IPR050316">
    <property type="entry name" value="Tyrosinase/Hemocyanin"/>
</dbReference>
<sequence length="691" mass="77763">MPGSYYPIRGIQAGRGPNGEVPVRMEADDWWKSKRPIHVTQHSLALAALAKMYDTDPHDKLSYYQIAGIHNQPIVPWDGTPFENKNYCMHGQPNFPVWHRPYVVLLEQRMYEVMINDIIPQYPEDEHKELRKAAAQWRFPFWDWATKKVDKPGDVPNYNVPLLVREEFVDVRTPTGMERKKNPFYEFWMKDGVKMGDPKLDPDVVTKEPYSRTAATSRHAYVDGADAKDAYLQQDYIDGIQNNDGVKDQLQAWKAESGGNLSGTLRDWFYRILLITPFPEFATKKVEKGGDSEHYTACEDIHDVLHDWGGGSHGHMGAPAVGAMDPLFWLHHANVDRMMELWAGLHPKLSKEWLENDPDATVNLIPFRSNEYGDYFNARDSWSPEGFGYTYPETKRWKYTTNGVFDEDKLAEDLSVHLNKKYNSAASAQRKAAVTKTRDSAHDKTITHPDVAANDTAPKIGHQIGGQEVNGVKITTLEDGKKPEDVLADVLAAPDYVANVVYEKYAIDGDPFTIHFFIGNVPHGKGQAVAQALTQVGEIYNFSDSIEFNKGGCANCAQQKRDKHMSSGQVPLTNALLTRHKQQIKHDGEGKATKNDVLKSMAPEDVVPFLSEHFHWRVTDRNGDQIDKTRIKGMKVSIAVGNAEHFADAKKLSNFTDYKILYDITKNAESGTGAHPDDGLFANAAHPVGLS</sequence>
<dbReference type="Gene3D" id="1.10.1280.10">
    <property type="entry name" value="Di-copper center containing domain from catechol oxidase"/>
    <property type="match status" value="1"/>
</dbReference>
<comment type="similarity">
    <text evidence="2">Belongs to the tyrosinase family.</text>
</comment>
<keyword evidence="14" id="KW-1185">Reference proteome</keyword>
<keyword evidence="6" id="KW-0186">Copper</keyword>
<dbReference type="PANTHER" id="PTHR11474:SF76">
    <property type="entry name" value="SHKT DOMAIN-CONTAINING PROTEIN"/>
    <property type="match status" value="1"/>
</dbReference>
<dbReference type="GO" id="GO:0004503">
    <property type="term" value="F:tyrosinase activity"/>
    <property type="evidence" value="ECO:0007669"/>
    <property type="project" value="UniProtKB-EC"/>
</dbReference>
<dbReference type="InterPro" id="IPR002227">
    <property type="entry name" value="Tyrosinase_Cu-bd"/>
</dbReference>
<comment type="catalytic activity">
    <reaction evidence="10">
        <text>L-tyrosine + O2 = L-dopaquinone + H2O</text>
        <dbReference type="Rhea" id="RHEA:18117"/>
        <dbReference type="ChEBI" id="CHEBI:15377"/>
        <dbReference type="ChEBI" id="CHEBI:15379"/>
        <dbReference type="ChEBI" id="CHEBI:57924"/>
        <dbReference type="ChEBI" id="CHEBI:58315"/>
        <dbReference type="EC" id="1.14.18.1"/>
    </reaction>
</comment>
<dbReference type="SUPFAM" id="SSF48056">
    <property type="entry name" value="Di-copper centre-containing domain"/>
    <property type="match status" value="1"/>
</dbReference>
<keyword evidence="7" id="KW-0503">Monooxygenase</keyword>
<dbReference type="Pfam" id="PF18132">
    <property type="entry name" value="Tyrosinase_C"/>
    <property type="match status" value="1"/>
</dbReference>
<dbReference type="InterPro" id="IPR041640">
    <property type="entry name" value="Tyrosinase_C"/>
</dbReference>
<evidence type="ECO:0000259" key="11">
    <source>
        <dbReference type="PROSITE" id="PS00497"/>
    </source>
</evidence>
<dbReference type="Pfam" id="PF00264">
    <property type="entry name" value="Tyrosinase"/>
    <property type="match status" value="1"/>
</dbReference>
<proteinExistence type="inferred from homology"/>
<evidence type="ECO:0000256" key="1">
    <source>
        <dbReference type="ARBA" id="ARBA00001973"/>
    </source>
</evidence>
<evidence type="ECO:0000259" key="12">
    <source>
        <dbReference type="PROSITE" id="PS00498"/>
    </source>
</evidence>
<dbReference type="GO" id="GO:0046872">
    <property type="term" value="F:metal ion binding"/>
    <property type="evidence" value="ECO:0007669"/>
    <property type="project" value="UniProtKB-KW"/>
</dbReference>
<gene>
    <name evidence="13" type="ORF">OHK93_006372</name>
</gene>
<evidence type="ECO:0000256" key="6">
    <source>
        <dbReference type="ARBA" id="ARBA00023008"/>
    </source>
</evidence>
<evidence type="ECO:0000256" key="3">
    <source>
        <dbReference type="ARBA" id="ARBA00011906"/>
    </source>
</evidence>
<dbReference type="Proteomes" id="UP001161017">
    <property type="component" value="Unassembled WGS sequence"/>
</dbReference>
<evidence type="ECO:0000256" key="5">
    <source>
        <dbReference type="ARBA" id="ARBA00023002"/>
    </source>
</evidence>
<evidence type="ECO:0000256" key="9">
    <source>
        <dbReference type="ARBA" id="ARBA00048233"/>
    </source>
</evidence>
<evidence type="ECO:0000256" key="4">
    <source>
        <dbReference type="ARBA" id="ARBA00022723"/>
    </source>
</evidence>
<dbReference type="PANTHER" id="PTHR11474">
    <property type="entry name" value="TYROSINASE FAMILY MEMBER"/>
    <property type="match status" value="1"/>
</dbReference>
<dbReference type="Gene3D" id="2.60.310.20">
    <property type="match status" value="1"/>
</dbReference>
<dbReference type="EC" id="1.14.18.1" evidence="3"/>
<organism evidence="13 14">
    <name type="scientific">Ramalina farinacea</name>
    <dbReference type="NCBI Taxonomy" id="258253"/>
    <lineage>
        <taxon>Eukaryota</taxon>
        <taxon>Fungi</taxon>
        <taxon>Dikarya</taxon>
        <taxon>Ascomycota</taxon>
        <taxon>Pezizomycotina</taxon>
        <taxon>Lecanoromycetes</taxon>
        <taxon>OSLEUM clade</taxon>
        <taxon>Lecanoromycetidae</taxon>
        <taxon>Lecanorales</taxon>
        <taxon>Lecanorineae</taxon>
        <taxon>Ramalinaceae</taxon>
        <taxon>Ramalina</taxon>
    </lineage>
</organism>
<name>A0AA43QK37_9LECA</name>
<reference evidence="13" key="1">
    <citation type="journal article" date="2023" name="Genome Biol. Evol.">
        <title>First Whole Genome Sequence and Flow Cytometry Genome Size Data for the Lichen-Forming Fungus Ramalina farinacea (Ascomycota).</title>
        <authorList>
            <person name="Llewellyn T."/>
            <person name="Mian S."/>
            <person name="Hill R."/>
            <person name="Leitch I.J."/>
            <person name="Gaya E."/>
        </authorList>
    </citation>
    <scope>NUCLEOTIDE SEQUENCE</scope>
    <source>
        <strain evidence="13">LIQ254RAFAR</strain>
    </source>
</reference>
<dbReference type="InterPro" id="IPR008922">
    <property type="entry name" value="Di-copper_centre_dom_sf"/>
</dbReference>
<comment type="cofactor">
    <cofactor evidence="1">
        <name>Cu(2+)</name>
        <dbReference type="ChEBI" id="CHEBI:29036"/>
    </cofactor>
</comment>
<comment type="caution">
    <text evidence="13">The sequence shown here is derived from an EMBL/GenBank/DDBJ whole genome shotgun (WGS) entry which is preliminary data.</text>
</comment>
<feature type="domain" description="Tyrosinase copper-binding" evidence="11">
    <location>
        <begin position="90"/>
        <end position="107"/>
    </location>
</feature>
<evidence type="ECO:0000256" key="10">
    <source>
        <dbReference type="ARBA" id="ARBA00048881"/>
    </source>
</evidence>
<evidence type="ECO:0000256" key="2">
    <source>
        <dbReference type="ARBA" id="ARBA00009928"/>
    </source>
</evidence>
<keyword evidence="8" id="KW-0470">Melanin biosynthesis</keyword>
<accession>A0AA43QK37</accession>
<dbReference type="PROSITE" id="PS00497">
    <property type="entry name" value="TYROSINASE_1"/>
    <property type="match status" value="1"/>
</dbReference>
<dbReference type="EMBL" id="JAPUFD010000005">
    <property type="protein sequence ID" value="MDI1487104.1"/>
    <property type="molecule type" value="Genomic_DNA"/>
</dbReference>
<comment type="catalytic activity">
    <reaction evidence="9">
        <text>2 L-dopa + O2 = 2 L-dopaquinone + 2 H2O</text>
        <dbReference type="Rhea" id="RHEA:34287"/>
        <dbReference type="ChEBI" id="CHEBI:15377"/>
        <dbReference type="ChEBI" id="CHEBI:15379"/>
        <dbReference type="ChEBI" id="CHEBI:57504"/>
        <dbReference type="ChEBI" id="CHEBI:57924"/>
        <dbReference type="EC" id="1.14.18.1"/>
    </reaction>
</comment>
<keyword evidence="5" id="KW-0560">Oxidoreductase</keyword>